<organism evidence="6 7">
    <name type="scientific">Cloeon dipterum</name>
    <dbReference type="NCBI Taxonomy" id="197152"/>
    <lineage>
        <taxon>Eukaryota</taxon>
        <taxon>Metazoa</taxon>
        <taxon>Ecdysozoa</taxon>
        <taxon>Arthropoda</taxon>
        <taxon>Hexapoda</taxon>
        <taxon>Insecta</taxon>
        <taxon>Pterygota</taxon>
        <taxon>Palaeoptera</taxon>
        <taxon>Ephemeroptera</taxon>
        <taxon>Pisciforma</taxon>
        <taxon>Baetidae</taxon>
        <taxon>Cloeon</taxon>
    </lineage>
</organism>
<feature type="transmembrane region" description="Helical" evidence="5">
    <location>
        <begin position="24"/>
        <end position="46"/>
    </location>
</feature>
<evidence type="ECO:0000256" key="5">
    <source>
        <dbReference type="SAM" id="Phobius"/>
    </source>
</evidence>
<evidence type="ECO:0000256" key="1">
    <source>
        <dbReference type="ARBA" id="ARBA00004141"/>
    </source>
</evidence>
<gene>
    <name evidence="6" type="ORF">CLODIP_2_CD11971</name>
</gene>
<name>A0A8S1E3H5_9INSE</name>
<dbReference type="PANTHER" id="PTHR19282">
    <property type="entry name" value="TETRASPANIN"/>
    <property type="match status" value="1"/>
</dbReference>
<evidence type="ECO:0000313" key="7">
    <source>
        <dbReference type="Proteomes" id="UP000494165"/>
    </source>
</evidence>
<evidence type="ECO:0000256" key="2">
    <source>
        <dbReference type="ARBA" id="ARBA00022692"/>
    </source>
</evidence>
<dbReference type="PANTHER" id="PTHR19282:SF516">
    <property type="entry name" value="TETRASPANIN"/>
    <property type="match status" value="1"/>
</dbReference>
<dbReference type="InterPro" id="IPR018499">
    <property type="entry name" value="Tetraspanin/Peripherin"/>
</dbReference>
<dbReference type="CDD" id="cd03127">
    <property type="entry name" value="tetraspanin_LEL"/>
    <property type="match status" value="1"/>
</dbReference>
<comment type="subcellular location">
    <subcellularLocation>
        <location evidence="1">Membrane</location>
        <topology evidence="1">Multi-pass membrane protein</topology>
    </subcellularLocation>
</comment>
<dbReference type="Proteomes" id="UP000494165">
    <property type="component" value="Unassembled WGS sequence"/>
</dbReference>
<dbReference type="Gene3D" id="1.10.1450.10">
    <property type="entry name" value="Tetraspanin"/>
    <property type="match status" value="1"/>
</dbReference>
<accession>A0A8S1E3H5</accession>
<protein>
    <recommendedName>
        <fullName evidence="8">Tetraspanin</fullName>
    </recommendedName>
</protein>
<dbReference type="OrthoDB" id="6134317at2759"/>
<sequence>MSSLEEKGLIPAEKMMRDTMRLGFYALSVALYAFALIEVVVAAIVYDGAYSKDVVGDIDSLRYVAEAPRHWAAMIILMTSGALAVFCSVLGACGVVKSNKNALKLCTLLTFANFVLQIAGLGFAFQTAFFSSTLSKIRSLEFFYNTDEDSKALMDTLQRTFSCCGVNGAAEWLPHIPLSCCDESVECCNLQIAFDRGCWPVIGWYTKELTLVAAELASVIAVLQLIFGVVMIMAIRSAASSETIV</sequence>
<dbReference type="SUPFAM" id="SSF48652">
    <property type="entry name" value="Tetraspanin"/>
    <property type="match status" value="1"/>
</dbReference>
<evidence type="ECO:0000313" key="6">
    <source>
        <dbReference type="EMBL" id="CAB3387473.1"/>
    </source>
</evidence>
<evidence type="ECO:0008006" key="8">
    <source>
        <dbReference type="Google" id="ProtNLM"/>
    </source>
</evidence>
<evidence type="ECO:0000256" key="4">
    <source>
        <dbReference type="ARBA" id="ARBA00023136"/>
    </source>
</evidence>
<dbReference type="GO" id="GO:0005886">
    <property type="term" value="C:plasma membrane"/>
    <property type="evidence" value="ECO:0007669"/>
    <property type="project" value="TreeGrafter"/>
</dbReference>
<dbReference type="AlphaFoldDB" id="A0A8S1E3H5"/>
<evidence type="ECO:0000256" key="3">
    <source>
        <dbReference type="ARBA" id="ARBA00022989"/>
    </source>
</evidence>
<feature type="transmembrane region" description="Helical" evidence="5">
    <location>
        <begin position="71"/>
        <end position="96"/>
    </location>
</feature>
<keyword evidence="2 5" id="KW-0812">Transmembrane</keyword>
<dbReference type="Pfam" id="PF00335">
    <property type="entry name" value="Tetraspanin"/>
    <property type="match status" value="1"/>
</dbReference>
<dbReference type="InterPro" id="IPR008952">
    <property type="entry name" value="Tetraspanin_EC2_sf"/>
</dbReference>
<keyword evidence="4 5" id="KW-0472">Membrane</keyword>
<feature type="transmembrane region" description="Helical" evidence="5">
    <location>
        <begin position="108"/>
        <end position="130"/>
    </location>
</feature>
<comment type="caution">
    <text evidence="6">The sequence shown here is derived from an EMBL/GenBank/DDBJ whole genome shotgun (WGS) entry which is preliminary data.</text>
</comment>
<reference evidence="6 7" key="1">
    <citation type="submission" date="2020-04" db="EMBL/GenBank/DDBJ databases">
        <authorList>
            <person name="Alioto T."/>
            <person name="Alioto T."/>
            <person name="Gomez Garrido J."/>
        </authorList>
    </citation>
    <scope>NUCLEOTIDE SEQUENCE [LARGE SCALE GENOMIC DNA]</scope>
</reference>
<dbReference type="EMBL" id="CADEPI010000579">
    <property type="protein sequence ID" value="CAB3387473.1"/>
    <property type="molecule type" value="Genomic_DNA"/>
</dbReference>
<proteinExistence type="predicted"/>
<keyword evidence="7" id="KW-1185">Reference proteome</keyword>
<keyword evidence="3 5" id="KW-1133">Transmembrane helix</keyword>
<feature type="transmembrane region" description="Helical" evidence="5">
    <location>
        <begin position="209"/>
        <end position="235"/>
    </location>
</feature>